<evidence type="ECO:0000313" key="4">
    <source>
        <dbReference type="Proteomes" id="UP000321578"/>
    </source>
</evidence>
<dbReference type="InterPro" id="IPR036378">
    <property type="entry name" value="FAS1_dom_sf"/>
</dbReference>
<feature type="chain" id="PRO_5022735282" evidence="1">
    <location>
        <begin position="26"/>
        <end position="218"/>
    </location>
</feature>
<dbReference type="GO" id="GO:0005615">
    <property type="term" value="C:extracellular space"/>
    <property type="evidence" value="ECO:0007669"/>
    <property type="project" value="TreeGrafter"/>
</dbReference>
<name>A0A5C6ZMG2_9FLAO</name>
<sequence>MKTSKKLVGIALLSATMFVGFNGTAQEKKETKKEMANKVEKKMDKKMSVEKTMMPDAEVKTVGGAKMFPTRNIVENAINSKDHTTLVAAVKAADLVETLTSEGPFTVFAPTNEAFEALPEGTVATLLKPENKDQLQSILKYHVVAGNYSAASIGKLIADNNGEAKLATVAGGNLIATAKNGKVYITDENGNSAEVTIADVNQSNGVIHVVDAVVLPKA</sequence>
<reference evidence="3 4" key="1">
    <citation type="submission" date="2019-08" db="EMBL/GenBank/DDBJ databases">
        <title>Genomes of Subsaximicrobium wynnwilliamsii strains.</title>
        <authorList>
            <person name="Bowman J.P."/>
        </authorList>
    </citation>
    <scope>NUCLEOTIDE SEQUENCE [LARGE SCALE GENOMIC DNA]</scope>
    <source>
        <strain evidence="3 4">2-80-2</strain>
    </source>
</reference>
<dbReference type="Pfam" id="PF02469">
    <property type="entry name" value="Fasciclin"/>
    <property type="match status" value="1"/>
</dbReference>
<organism evidence="3 4">
    <name type="scientific">Subsaximicrobium wynnwilliamsii</name>
    <dbReference type="NCBI Taxonomy" id="291179"/>
    <lineage>
        <taxon>Bacteria</taxon>
        <taxon>Pseudomonadati</taxon>
        <taxon>Bacteroidota</taxon>
        <taxon>Flavobacteriia</taxon>
        <taxon>Flavobacteriales</taxon>
        <taxon>Flavobacteriaceae</taxon>
        <taxon>Subsaximicrobium</taxon>
    </lineage>
</organism>
<dbReference type="Gene3D" id="2.30.180.10">
    <property type="entry name" value="FAS1 domain"/>
    <property type="match status" value="1"/>
</dbReference>
<comment type="caution">
    <text evidence="3">The sequence shown here is derived from an EMBL/GenBank/DDBJ whole genome shotgun (WGS) entry which is preliminary data.</text>
</comment>
<proteinExistence type="predicted"/>
<dbReference type="AlphaFoldDB" id="A0A5C6ZMG2"/>
<accession>A0A5C6ZMG2</accession>
<feature type="signal peptide" evidence="1">
    <location>
        <begin position="1"/>
        <end position="25"/>
    </location>
</feature>
<dbReference type="InterPro" id="IPR000782">
    <property type="entry name" value="FAS1_domain"/>
</dbReference>
<dbReference type="SUPFAM" id="SSF82153">
    <property type="entry name" value="FAS1 domain"/>
    <property type="match status" value="1"/>
</dbReference>
<keyword evidence="4" id="KW-1185">Reference proteome</keyword>
<dbReference type="PANTHER" id="PTHR10900">
    <property type="entry name" value="PERIOSTIN-RELATED"/>
    <property type="match status" value="1"/>
</dbReference>
<dbReference type="FunFam" id="2.30.180.10:FF:000032">
    <property type="entry name" value="Fasciclin domain-containing protein, putative"/>
    <property type="match status" value="1"/>
</dbReference>
<feature type="domain" description="FAS1" evidence="2">
    <location>
        <begin position="70"/>
        <end position="214"/>
    </location>
</feature>
<dbReference type="Proteomes" id="UP000321578">
    <property type="component" value="Unassembled WGS sequence"/>
</dbReference>
<dbReference type="PROSITE" id="PS50213">
    <property type="entry name" value="FAS1"/>
    <property type="match status" value="1"/>
</dbReference>
<dbReference type="OrthoDB" id="9800666at2"/>
<evidence type="ECO:0000256" key="1">
    <source>
        <dbReference type="SAM" id="SignalP"/>
    </source>
</evidence>
<gene>
    <name evidence="3" type="ORF">ESY86_06445</name>
</gene>
<keyword evidence="1" id="KW-0732">Signal</keyword>
<evidence type="ECO:0000313" key="3">
    <source>
        <dbReference type="EMBL" id="TXD89837.1"/>
    </source>
</evidence>
<evidence type="ECO:0000259" key="2">
    <source>
        <dbReference type="PROSITE" id="PS50213"/>
    </source>
</evidence>
<dbReference type="SMART" id="SM00554">
    <property type="entry name" value="FAS1"/>
    <property type="match status" value="1"/>
</dbReference>
<dbReference type="InterPro" id="IPR050904">
    <property type="entry name" value="Adhesion/Biosynth-related"/>
</dbReference>
<dbReference type="RefSeq" id="WP_147085781.1">
    <property type="nucleotide sequence ID" value="NZ_VORM01000005.1"/>
</dbReference>
<protein>
    <submittedName>
        <fullName evidence="3">Fasciclin domain-containing protein</fullName>
    </submittedName>
</protein>
<dbReference type="PANTHER" id="PTHR10900:SF77">
    <property type="entry name" value="FI19380P1"/>
    <property type="match status" value="1"/>
</dbReference>
<dbReference type="EMBL" id="VORO01000005">
    <property type="protein sequence ID" value="TXD89837.1"/>
    <property type="molecule type" value="Genomic_DNA"/>
</dbReference>